<proteinExistence type="predicted"/>
<keyword evidence="2" id="KW-1185">Reference proteome</keyword>
<organism evidence="1 2">
    <name type="scientific">Naganishia cerealis</name>
    <dbReference type="NCBI Taxonomy" id="610337"/>
    <lineage>
        <taxon>Eukaryota</taxon>
        <taxon>Fungi</taxon>
        <taxon>Dikarya</taxon>
        <taxon>Basidiomycota</taxon>
        <taxon>Agaricomycotina</taxon>
        <taxon>Tremellomycetes</taxon>
        <taxon>Filobasidiales</taxon>
        <taxon>Filobasidiaceae</taxon>
        <taxon>Naganishia</taxon>
    </lineage>
</organism>
<sequence>MTYTLTTAASPTLQDARNGPHKETYLIGYPLRRTYAPFLHNTLTRAAGVPRKYHKVEDQDGVSRFLELVRRDDFGGAAVTIDESEVAAVVRGFTESPIPGFEPTIVHVRTPEQAKDLEAVDLAKIFKSNGWNVVTGDQAMIWQGIEQQKIWLNCAEEELPVQEVVAQVTQQVIQDSATGSEPPLQ</sequence>
<protein>
    <submittedName>
        <fullName evidence="1">Uncharacterized protein</fullName>
    </submittedName>
</protein>
<dbReference type="EMBL" id="JASBWR010000052">
    <property type="protein sequence ID" value="KAJ9102268.1"/>
    <property type="molecule type" value="Genomic_DNA"/>
</dbReference>
<name>A0ACC2VSV3_9TREE</name>
<accession>A0ACC2VSV3</accession>
<gene>
    <name evidence="1" type="ORF">QFC19_004815</name>
</gene>
<evidence type="ECO:0000313" key="1">
    <source>
        <dbReference type="EMBL" id="KAJ9102268.1"/>
    </source>
</evidence>
<evidence type="ECO:0000313" key="2">
    <source>
        <dbReference type="Proteomes" id="UP001241377"/>
    </source>
</evidence>
<dbReference type="Proteomes" id="UP001241377">
    <property type="component" value="Unassembled WGS sequence"/>
</dbReference>
<comment type="caution">
    <text evidence="1">The sequence shown here is derived from an EMBL/GenBank/DDBJ whole genome shotgun (WGS) entry which is preliminary data.</text>
</comment>
<reference evidence="1" key="1">
    <citation type="submission" date="2023-04" db="EMBL/GenBank/DDBJ databases">
        <title>Draft Genome sequencing of Naganishia species isolated from polar environments using Oxford Nanopore Technology.</title>
        <authorList>
            <person name="Leo P."/>
            <person name="Venkateswaran K."/>
        </authorList>
    </citation>
    <scope>NUCLEOTIDE SEQUENCE</scope>
    <source>
        <strain evidence="1">MNA-CCFEE 5261</strain>
    </source>
</reference>